<dbReference type="CDD" id="cd06661">
    <property type="entry name" value="GGCT_like"/>
    <property type="match status" value="1"/>
</dbReference>
<dbReference type="SUPFAM" id="SSF110857">
    <property type="entry name" value="Gamma-glutamyl cyclotransferase-like"/>
    <property type="match status" value="1"/>
</dbReference>
<accession>A0ABS0HEX1</accession>
<keyword evidence="3" id="KW-1185">Reference proteome</keyword>
<evidence type="ECO:0000313" key="3">
    <source>
        <dbReference type="Proteomes" id="UP000600799"/>
    </source>
</evidence>
<dbReference type="InterPro" id="IPR036568">
    <property type="entry name" value="GGCT-like_sf"/>
</dbReference>
<evidence type="ECO:0000259" key="1">
    <source>
        <dbReference type="Pfam" id="PF06094"/>
    </source>
</evidence>
<proteinExistence type="predicted"/>
<protein>
    <submittedName>
        <fullName evidence="2">Gamma-glutamylcyclotransferase</fullName>
    </submittedName>
</protein>
<feature type="domain" description="Gamma-glutamylcyclotransferase AIG2-like" evidence="1">
    <location>
        <begin position="6"/>
        <end position="134"/>
    </location>
</feature>
<dbReference type="InterPro" id="IPR013024">
    <property type="entry name" value="GGCT-like"/>
</dbReference>
<reference evidence="2 3" key="1">
    <citation type="submission" date="2020-11" db="EMBL/GenBank/DDBJ databases">
        <title>The genome sequence of Novosphingobium sp. 1Y9A.</title>
        <authorList>
            <person name="Liu Y."/>
        </authorList>
    </citation>
    <scope>NUCLEOTIDE SEQUENCE [LARGE SCALE GENOMIC DNA]</scope>
    <source>
        <strain evidence="2 3">1Y9A</strain>
    </source>
</reference>
<comment type="caution">
    <text evidence="2">The sequence shown here is derived from an EMBL/GenBank/DDBJ whole genome shotgun (WGS) entry which is preliminary data.</text>
</comment>
<dbReference type="Gene3D" id="3.10.490.10">
    <property type="entry name" value="Gamma-glutamyl cyclotransferase-like"/>
    <property type="match status" value="1"/>
</dbReference>
<dbReference type="RefSeq" id="WP_196274915.1">
    <property type="nucleotide sequence ID" value="NZ_JADQDC010000003.1"/>
</dbReference>
<dbReference type="InterPro" id="IPR009288">
    <property type="entry name" value="AIG2-like_dom"/>
</dbReference>
<gene>
    <name evidence="2" type="ORF">I2488_06140</name>
</gene>
<sequence>MRGSWFFFYGTLTEDHDNPVTRRILPLLEGGKRASVQGCLRTVPTPDGWYPVLRGGPGRVAGRLYQAGPSFSLKHLRLLDAYEDCDPRRICRSEYVRRTIRVRTARGGSVMAQVYVYNRPWHPGLRVIAGGDFTAFLAKHHLRAFGSRLDGNRRR</sequence>
<evidence type="ECO:0000313" key="2">
    <source>
        <dbReference type="EMBL" id="MBF9150575.1"/>
    </source>
</evidence>
<dbReference type="EMBL" id="JADQDC010000003">
    <property type="protein sequence ID" value="MBF9150575.1"/>
    <property type="molecule type" value="Genomic_DNA"/>
</dbReference>
<organism evidence="2 3">
    <name type="scientific">Novosphingobium jiangmenense</name>
    <dbReference type="NCBI Taxonomy" id="2791981"/>
    <lineage>
        <taxon>Bacteria</taxon>
        <taxon>Pseudomonadati</taxon>
        <taxon>Pseudomonadota</taxon>
        <taxon>Alphaproteobacteria</taxon>
        <taxon>Sphingomonadales</taxon>
        <taxon>Sphingomonadaceae</taxon>
        <taxon>Novosphingobium</taxon>
    </lineage>
</organism>
<dbReference type="Proteomes" id="UP000600799">
    <property type="component" value="Unassembled WGS sequence"/>
</dbReference>
<name>A0ABS0HEX1_9SPHN</name>
<dbReference type="Pfam" id="PF06094">
    <property type="entry name" value="GGACT"/>
    <property type="match status" value="1"/>
</dbReference>